<protein>
    <recommendedName>
        <fullName evidence="3">Protein kinase domain-containing protein</fullName>
    </recommendedName>
</protein>
<dbReference type="InterPro" id="IPR008266">
    <property type="entry name" value="Tyr_kinase_AS"/>
</dbReference>
<feature type="domain" description="Protein kinase" evidence="3">
    <location>
        <begin position="171"/>
        <end position="406"/>
    </location>
</feature>
<dbReference type="PRINTS" id="PR00109">
    <property type="entry name" value="TYRKINASE"/>
</dbReference>
<name>A0A1X7UVR9_AMPQE</name>
<dbReference type="STRING" id="400682.A0A1X7UVR9"/>
<dbReference type="InterPro" id="IPR000719">
    <property type="entry name" value="Prot_kinase_dom"/>
</dbReference>
<dbReference type="GO" id="GO:0007169">
    <property type="term" value="P:cell surface receptor protein tyrosine kinase signaling pathway"/>
    <property type="evidence" value="ECO:0007669"/>
    <property type="project" value="TreeGrafter"/>
</dbReference>
<dbReference type="InterPro" id="IPR001245">
    <property type="entry name" value="Ser-Thr/Tyr_kinase_cat_dom"/>
</dbReference>
<feature type="transmembrane region" description="Helical" evidence="2">
    <location>
        <begin position="111"/>
        <end position="139"/>
    </location>
</feature>
<dbReference type="Gene3D" id="3.30.200.20">
    <property type="entry name" value="Phosphorylase Kinase, domain 1"/>
    <property type="match status" value="1"/>
</dbReference>
<keyword evidence="2" id="KW-0472">Membrane</keyword>
<evidence type="ECO:0000259" key="3">
    <source>
        <dbReference type="PROSITE" id="PS50011"/>
    </source>
</evidence>
<keyword evidence="2" id="KW-1133">Transmembrane helix</keyword>
<keyword evidence="2" id="KW-0812">Transmembrane</keyword>
<evidence type="ECO:0000313" key="4">
    <source>
        <dbReference type="EnsemblMetazoa" id="Aqu2.1.31477_001"/>
    </source>
</evidence>
<dbReference type="EnsemblMetazoa" id="Aqu2.1.31477_001">
    <property type="protein sequence ID" value="Aqu2.1.31477_001"/>
    <property type="gene ID" value="Aqu2.1.31477"/>
</dbReference>
<feature type="region of interest" description="Disordered" evidence="1">
    <location>
        <begin position="81"/>
        <end position="101"/>
    </location>
</feature>
<dbReference type="GO" id="GO:0004714">
    <property type="term" value="F:transmembrane receptor protein tyrosine kinase activity"/>
    <property type="evidence" value="ECO:0007669"/>
    <property type="project" value="TreeGrafter"/>
</dbReference>
<dbReference type="PROSITE" id="PS00109">
    <property type="entry name" value="PROTEIN_KINASE_TYR"/>
    <property type="match status" value="1"/>
</dbReference>
<sequence length="406" mass="43187">MGVVSTYTPQPCANSAKMAACASQLAIRDSTLSFRNLQVLTKNNAYRVSNWTTPVILSVPGVSFSVAAASSTSRVLINPSATSTVSGSISPSDSPPVISDPNAADGPNNDWLIPVSGVVAIVLILVLAIGIASVLLLVACVQTKRLGKRTHSSKSALTASAAWSEFDSKAVEKGALIGIGTFGPVHKVSVPVGGKGKKGKETKEVAVISLKSSATKRDADDFYDYLELLKILSNFKDSSSLPVLQLVGFNTTETPHYIMTELSTHGDLLTYLIDIRQNMEGGSIHDDIPASTTTGVLPYRADRLNPSDVLSFAKQIASAMDALSDTGIVHKDLACRNIYLDSGLNLKVAFFGIVPASRGLKRDSVYPLDLPLRWMALESILDNNNFTTASDVWGFGVTIWEIVTLG</sequence>
<reference evidence="4" key="1">
    <citation type="submission" date="2017-05" db="UniProtKB">
        <authorList>
            <consortium name="EnsemblMetazoa"/>
        </authorList>
    </citation>
    <scope>IDENTIFICATION</scope>
</reference>
<dbReference type="SUPFAM" id="SSF56112">
    <property type="entry name" value="Protein kinase-like (PK-like)"/>
    <property type="match status" value="1"/>
</dbReference>
<dbReference type="Gene3D" id="1.10.510.10">
    <property type="entry name" value="Transferase(Phosphotransferase) domain 1"/>
    <property type="match status" value="1"/>
</dbReference>
<dbReference type="PANTHER" id="PTHR24416:SF611">
    <property type="entry name" value="TYROSINE-PROTEIN KINASE TRANSMEMBRANE RECEPTOR ROR"/>
    <property type="match status" value="1"/>
</dbReference>
<evidence type="ECO:0000256" key="2">
    <source>
        <dbReference type="SAM" id="Phobius"/>
    </source>
</evidence>
<dbReference type="InterPro" id="IPR011009">
    <property type="entry name" value="Kinase-like_dom_sf"/>
</dbReference>
<dbReference type="AlphaFoldDB" id="A0A1X7UVR9"/>
<accession>A0A1X7UVR9</accession>
<dbReference type="InParanoid" id="A0A1X7UVR9"/>
<dbReference type="InterPro" id="IPR050122">
    <property type="entry name" value="RTK"/>
</dbReference>
<dbReference type="Pfam" id="PF07714">
    <property type="entry name" value="PK_Tyr_Ser-Thr"/>
    <property type="match status" value="1"/>
</dbReference>
<organism evidence="4">
    <name type="scientific">Amphimedon queenslandica</name>
    <name type="common">Sponge</name>
    <dbReference type="NCBI Taxonomy" id="400682"/>
    <lineage>
        <taxon>Eukaryota</taxon>
        <taxon>Metazoa</taxon>
        <taxon>Porifera</taxon>
        <taxon>Demospongiae</taxon>
        <taxon>Heteroscleromorpha</taxon>
        <taxon>Haplosclerida</taxon>
        <taxon>Niphatidae</taxon>
        <taxon>Amphimedon</taxon>
    </lineage>
</organism>
<dbReference type="PROSITE" id="PS50011">
    <property type="entry name" value="PROTEIN_KINASE_DOM"/>
    <property type="match status" value="1"/>
</dbReference>
<dbReference type="GO" id="GO:0005886">
    <property type="term" value="C:plasma membrane"/>
    <property type="evidence" value="ECO:0007669"/>
    <property type="project" value="TreeGrafter"/>
</dbReference>
<proteinExistence type="predicted"/>
<dbReference type="PANTHER" id="PTHR24416">
    <property type="entry name" value="TYROSINE-PROTEIN KINASE RECEPTOR"/>
    <property type="match status" value="1"/>
</dbReference>
<dbReference type="GO" id="GO:0005524">
    <property type="term" value="F:ATP binding"/>
    <property type="evidence" value="ECO:0007669"/>
    <property type="project" value="InterPro"/>
</dbReference>
<evidence type="ECO:0000256" key="1">
    <source>
        <dbReference type="SAM" id="MobiDB-lite"/>
    </source>
</evidence>
<dbReference type="GO" id="GO:0043235">
    <property type="term" value="C:receptor complex"/>
    <property type="evidence" value="ECO:0007669"/>
    <property type="project" value="TreeGrafter"/>
</dbReference>